<comment type="pathway">
    <text evidence="2 11">Cofactor biosynthesis; NAD(+) biosynthesis; deamido-NAD(+) from nicotinate D-ribonucleotide: step 1/1.</text>
</comment>
<comment type="similarity">
    <text evidence="3 11">Belongs to the NadD family.</text>
</comment>
<dbReference type="EMBL" id="PTQZ01000080">
    <property type="protein sequence ID" value="PQA44792.1"/>
    <property type="molecule type" value="Genomic_DNA"/>
</dbReference>
<keyword evidence="4 11" id="KW-0662">Pyridine nucleotide biosynthesis</keyword>
<keyword evidence="5 11" id="KW-0808">Transferase</keyword>
<name>A0A2P6AT25_9GAMM</name>
<dbReference type="Gene3D" id="3.40.50.620">
    <property type="entry name" value="HUPs"/>
    <property type="match status" value="1"/>
</dbReference>
<dbReference type="InterPro" id="IPR004821">
    <property type="entry name" value="Cyt_trans-like"/>
</dbReference>
<dbReference type="Proteomes" id="UP000243900">
    <property type="component" value="Unassembled WGS sequence"/>
</dbReference>
<dbReference type="InterPro" id="IPR005248">
    <property type="entry name" value="NadD/NMNAT"/>
</dbReference>
<comment type="caution">
    <text evidence="13">The sequence shown here is derived from an EMBL/GenBank/DDBJ whole genome shotgun (WGS) entry which is preliminary data.</text>
</comment>
<accession>A0A2P6AT25</accession>
<evidence type="ECO:0000313" key="14">
    <source>
        <dbReference type="Proteomes" id="UP000243900"/>
    </source>
</evidence>
<dbReference type="PANTHER" id="PTHR39321">
    <property type="entry name" value="NICOTINATE-NUCLEOTIDE ADENYLYLTRANSFERASE-RELATED"/>
    <property type="match status" value="1"/>
</dbReference>
<evidence type="ECO:0000313" key="13">
    <source>
        <dbReference type="EMBL" id="PQA44792.1"/>
    </source>
</evidence>
<gene>
    <name evidence="11" type="primary">nadD</name>
    <name evidence="13" type="ORF">C5O18_04710</name>
</gene>
<dbReference type="InterPro" id="IPR014729">
    <property type="entry name" value="Rossmann-like_a/b/a_fold"/>
</dbReference>
<evidence type="ECO:0000256" key="4">
    <source>
        <dbReference type="ARBA" id="ARBA00022642"/>
    </source>
</evidence>
<comment type="function">
    <text evidence="1 11">Catalyzes the reversible adenylation of nicotinate mononucleotide (NaMN) to nicotinic acid adenine dinucleotide (NaAD).</text>
</comment>
<keyword evidence="14" id="KW-1185">Reference proteome</keyword>
<dbReference type="PANTHER" id="PTHR39321:SF3">
    <property type="entry name" value="PHOSPHOPANTETHEINE ADENYLYLTRANSFERASE"/>
    <property type="match status" value="1"/>
</dbReference>
<evidence type="ECO:0000256" key="1">
    <source>
        <dbReference type="ARBA" id="ARBA00002324"/>
    </source>
</evidence>
<dbReference type="GO" id="GO:0004515">
    <property type="term" value="F:nicotinate-nucleotide adenylyltransferase activity"/>
    <property type="evidence" value="ECO:0007669"/>
    <property type="project" value="UniProtKB-UniRule"/>
</dbReference>
<dbReference type="OrthoDB" id="5295945at2"/>
<evidence type="ECO:0000256" key="5">
    <source>
        <dbReference type="ARBA" id="ARBA00022679"/>
    </source>
</evidence>
<protein>
    <recommendedName>
        <fullName evidence="11">Probable nicotinate-nucleotide adenylyltransferase</fullName>
        <ecNumber evidence="11">2.7.7.18</ecNumber>
    </recommendedName>
    <alternativeName>
        <fullName evidence="11">Deamido-NAD(+) diphosphorylase</fullName>
    </alternativeName>
    <alternativeName>
        <fullName evidence="11">Deamido-NAD(+) pyrophosphorylase</fullName>
    </alternativeName>
    <alternativeName>
        <fullName evidence="11">Nicotinate mononucleotide adenylyltransferase</fullName>
        <shortName evidence="11">NaMN adenylyltransferase</shortName>
    </alternativeName>
</protein>
<evidence type="ECO:0000256" key="10">
    <source>
        <dbReference type="ARBA" id="ARBA00048721"/>
    </source>
</evidence>
<evidence type="ECO:0000256" key="7">
    <source>
        <dbReference type="ARBA" id="ARBA00022741"/>
    </source>
</evidence>
<dbReference type="EC" id="2.7.7.18" evidence="11"/>
<evidence type="ECO:0000256" key="11">
    <source>
        <dbReference type="HAMAP-Rule" id="MF_00244"/>
    </source>
</evidence>
<dbReference type="RefSeq" id="WP_105191904.1">
    <property type="nucleotide sequence ID" value="NZ_PTQZ01000080.1"/>
</dbReference>
<comment type="catalytic activity">
    <reaction evidence="10 11">
        <text>nicotinate beta-D-ribonucleotide + ATP + H(+) = deamido-NAD(+) + diphosphate</text>
        <dbReference type="Rhea" id="RHEA:22860"/>
        <dbReference type="ChEBI" id="CHEBI:15378"/>
        <dbReference type="ChEBI" id="CHEBI:30616"/>
        <dbReference type="ChEBI" id="CHEBI:33019"/>
        <dbReference type="ChEBI" id="CHEBI:57502"/>
        <dbReference type="ChEBI" id="CHEBI:58437"/>
        <dbReference type="EC" id="2.7.7.18"/>
    </reaction>
</comment>
<reference evidence="14" key="1">
    <citation type="submission" date="2018-02" db="EMBL/GenBank/DDBJ databases">
        <title>Genome sequencing of Solimonas sp. HR-BB.</title>
        <authorList>
            <person name="Lee Y."/>
            <person name="Jeon C.O."/>
        </authorList>
    </citation>
    <scope>NUCLEOTIDE SEQUENCE [LARGE SCALE GENOMIC DNA]</scope>
    <source>
        <strain evidence="14">HR-E</strain>
    </source>
</reference>
<evidence type="ECO:0000256" key="6">
    <source>
        <dbReference type="ARBA" id="ARBA00022695"/>
    </source>
</evidence>
<dbReference type="AlphaFoldDB" id="A0A2P6AT25"/>
<evidence type="ECO:0000256" key="9">
    <source>
        <dbReference type="ARBA" id="ARBA00023027"/>
    </source>
</evidence>
<dbReference type="GO" id="GO:0009435">
    <property type="term" value="P:NAD+ biosynthetic process"/>
    <property type="evidence" value="ECO:0007669"/>
    <property type="project" value="UniProtKB-UniRule"/>
</dbReference>
<dbReference type="Pfam" id="PF01467">
    <property type="entry name" value="CTP_transf_like"/>
    <property type="match status" value="1"/>
</dbReference>
<dbReference type="NCBIfam" id="NF000839">
    <property type="entry name" value="PRK00071.1-1"/>
    <property type="match status" value="1"/>
</dbReference>
<keyword evidence="9 11" id="KW-0520">NAD</keyword>
<evidence type="ECO:0000256" key="3">
    <source>
        <dbReference type="ARBA" id="ARBA00009014"/>
    </source>
</evidence>
<evidence type="ECO:0000259" key="12">
    <source>
        <dbReference type="Pfam" id="PF01467"/>
    </source>
</evidence>
<dbReference type="SUPFAM" id="SSF52374">
    <property type="entry name" value="Nucleotidylyl transferase"/>
    <property type="match status" value="1"/>
</dbReference>
<feature type="domain" description="Cytidyltransferase-like" evidence="12">
    <location>
        <begin position="7"/>
        <end position="187"/>
    </location>
</feature>
<dbReference type="NCBIfam" id="TIGR00482">
    <property type="entry name" value="nicotinate (nicotinamide) nucleotide adenylyltransferase"/>
    <property type="match status" value="1"/>
</dbReference>
<keyword evidence="6 11" id="KW-0548">Nucleotidyltransferase</keyword>
<dbReference type="UniPathway" id="UPA00253">
    <property type="reaction ID" value="UER00332"/>
</dbReference>
<keyword evidence="8 11" id="KW-0067">ATP-binding</keyword>
<evidence type="ECO:0000256" key="8">
    <source>
        <dbReference type="ARBA" id="ARBA00022840"/>
    </source>
</evidence>
<dbReference type="CDD" id="cd02165">
    <property type="entry name" value="NMNAT"/>
    <property type="match status" value="1"/>
</dbReference>
<dbReference type="HAMAP" id="MF_00244">
    <property type="entry name" value="NaMN_adenylyltr"/>
    <property type="match status" value="1"/>
</dbReference>
<keyword evidence="7 11" id="KW-0547">Nucleotide-binding</keyword>
<sequence>MTGLTLLFGGSFDPVHRGHVETARASQHLTGACQIIWLPTPRSPLKARTGATPEQRAELLRLALADAGEPSWLLDTEELRLPPPTYSIDTLRRWRARLGADRPLAFLMGRDSLAGLAAWRDWRRLCEYAHLVVASRPGHDAALPTEIENWAENRRISRAELLQSRPFGSLLLLDTPPWPVSSTDLRAALADGRQTSDWLAPAVRDYIDHHGLYLEQGHDQESHASP</sequence>
<organism evidence="13 14">
    <name type="scientific">Amnimonas aquatica</name>
    <dbReference type="NCBI Taxonomy" id="2094561"/>
    <lineage>
        <taxon>Bacteria</taxon>
        <taxon>Pseudomonadati</taxon>
        <taxon>Pseudomonadota</taxon>
        <taxon>Gammaproteobacteria</taxon>
        <taxon>Moraxellales</taxon>
        <taxon>Moraxellaceae</taxon>
        <taxon>Amnimonas</taxon>
    </lineage>
</organism>
<proteinExistence type="inferred from homology"/>
<evidence type="ECO:0000256" key="2">
    <source>
        <dbReference type="ARBA" id="ARBA00005019"/>
    </source>
</evidence>
<dbReference type="GO" id="GO:0005524">
    <property type="term" value="F:ATP binding"/>
    <property type="evidence" value="ECO:0007669"/>
    <property type="project" value="UniProtKB-KW"/>
</dbReference>